<feature type="transmembrane region" description="Helical" evidence="1">
    <location>
        <begin position="91"/>
        <end position="111"/>
    </location>
</feature>
<dbReference type="InterPro" id="IPR006750">
    <property type="entry name" value="YdcZ"/>
</dbReference>
<feature type="transmembrane region" description="Helical" evidence="1">
    <location>
        <begin position="65"/>
        <end position="85"/>
    </location>
</feature>
<dbReference type="PANTHER" id="PTHR34821">
    <property type="entry name" value="INNER MEMBRANE PROTEIN YDCZ"/>
    <property type="match status" value="1"/>
</dbReference>
<accession>A0A212L4J6</accession>
<feature type="transmembrane region" description="Helical" evidence="1">
    <location>
        <begin position="123"/>
        <end position="140"/>
    </location>
</feature>
<name>A0A212L4J6_9BACT</name>
<reference evidence="2" key="1">
    <citation type="submission" date="2016-08" db="EMBL/GenBank/DDBJ databases">
        <authorList>
            <person name="Seilhamer J.J."/>
        </authorList>
    </citation>
    <scope>NUCLEOTIDE SEQUENCE</scope>
    <source>
        <strain evidence="2">86-1</strain>
    </source>
</reference>
<proteinExistence type="predicted"/>
<dbReference type="PANTHER" id="PTHR34821:SF2">
    <property type="entry name" value="INNER MEMBRANE PROTEIN YDCZ"/>
    <property type="match status" value="1"/>
</dbReference>
<evidence type="ECO:0000256" key="1">
    <source>
        <dbReference type="SAM" id="Phobius"/>
    </source>
</evidence>
<dbReference type="RefSeq" id="WP_179980233.1">
    <property type="nucleotide sequence ID" value="NZ_LT608333.1"/>
</dbReference>
<dbReference type="AlphaFoldDB" id="A0A212L4J6"/>
<protein>
    <recommendedName>
        <fullName evidence="3">DMT family transporter</fullName>
    </recommendedName>
</protein>
<keyword evidence="1" id="KW-0812">Transmembrane</keyword>
<keyword evidence="1" id="KW-0472">Membrane</keyword>
<evidence type="ECO:0008006" key="3">
    <source>
        <dbReference type="Google" id="ProtNLM"/>
    </source>
</evidence>
<gene>
    <name evidence="2" type="ORF">KL86DES1_20652</name>
</gene>
<keyword evidence="1" id="KW-1133">Transmembrane helix</keyword>
<sequence length="142" mass="15329">MLYVTLMILAGCLTAMQSPINAALSRTVGVLESSFVSFACGALFLGLAMLFFGRGHIWRLAEAPSWQWIGGIFGAIMVLNTIIAVPRIGVLATAMAMIFGNLLMAAIIDNYGWFSVPVTPFGWSRLLGFILVLAGLALVFRR</sequence>
<dbReference type="EMBL" id="FMJC01000002">
    <property type="protein sequence ID" value="SCM72492.1"/>
    <property type="molecule type" value="Genomic_DNA"/>
</dbReference>
<organism evidence="2">
    <name type="scientific">uncultured Desulfovibrio sp</name>
    <dbReference type="NCBI Taxonomy" id="167968"/>
    <lineage>
        <taxon>Bacteria</taxon>
        <taxon>Pseudomonadati</taxon>
        <taxon>Thermodesulfobacteriota</taxon>
        <taxon>Desulfovibrionia</taxon>
        <taxon>Desulfovibrionales</taxon>
        <taxon>Desulfovibrionaceae</taxon>
        <taxon>Desulfovibrio</taxon>
        <taxon>environmental samples</taxon>
    </lineage>
</organism>
<dbReference type="Pfam" id="PF04657">
    <property type="entry name" value="DMT_YdcZ"/>
    <property type="match status" value="1"/>
</dbReference>
<feature type="transmembrane region" description="Helical" evidence="1">
    <location>
        <begin position="35"/>
        <end position="53"/>
    </location>
</feature>
<dbReference type="GO" id="GO:0005886">
    <property type="term" value="C:plasma membrane"/>
    <property type="evidence" value="ECO:0007669"/>
    <property type="project" value="TreeGrafter"/>
</dbReference>
<evidence type="ECO:0000313" key="2">
    <source>
        <dbReference type="EMBL" id="SCM72492.1"/>
    </source>
</evidence>